<proteinExistence type="predicted"/>
<name>A0A6C0AM83_9ZZZZ</name>
<accession>A0A6C0AM83</accession>
<organism evidence="2">
    <name type="scientific">viral metagenome</name>
    <dbReference type="NCBI Taxonomy" id="1070528"/>
    <lineage>
        <taxon>unclassified sequences</taxon>
        <taxon>metagenomes</taxon>
        <taxon>organismal metagenomes</taxon>
    </lineage>
</organism>
<dbReference type="EMBL" id="MN740723">
    <property type="protein sequence ID" value="QHS80862.1"/>
    <property type="molecule type" value="Genomic_DNA"/>
</dbReference>
<feature type="region of interest" description="Disordered" evidence="1">
    <location>
        <begin position="168"/>
        <end position="195"/>
    </location>
</feature>
<evidence type="ECO:0000256" key="1">
    <source>
        <dbReference type="SAM" id="MobiDB-lite"/>
    </source>
</evidence>
<dbReference type="InterPro" id="IPR055621">
    <property type="entry name" value="DUF7197"/>
</dbReference>
<dbReference type="AlphaFoldDB" id="A0A6C0AM83"/>
<protein>
    <submittedName>
        <fullName evidence="2">Uncharacterized protein</fullName>
    </submittedName>
</protein>
<dbReference type="Pfam" id="PF23827">
    <property type="entry name" value="DUF7197"/>
    <property type="match status" value="1"/>
</dbReference>
<feature type="compositionally biased region" description="Polar residues" evidence="1">
    <location>
        <begin position="174"/>
        <end position="195"/>
    </location>
</feature>
<reference evidence="2" key="1">
    <citation type="journal article" date="2020" name="Nature">
        <title>Giant virus diversity and host interactions through global metagenomics.</title>
        <authorList>
            <person name="Schulz F."/>
            <person name="Roux S."/>
            <person name="Paez-Espino D."/>
            <person name="Jungbluth S."/>
            <person name="Walsh D.A."/>
            <person name="Denef V.J."/>
            <person name="McMahon K.D."/>
            <person name="Konstantinidis K.T."/>
            <person name="Eloe-Fadrosh E.A."/>
            <person name="Kyrpides N.C."/>
            <person name="Woyke T."/>
        </authorList>
    </citation>
    <scope>NUCLEOTIDE SEQUENCE</scope>
    <source>
        <strain evidence="2">GVMAG-S-1091796-13</strain>
    </source>
</reference>
<sequence length="204" mass="24300">MSLLINKTQKELTQYKTKLSEETSTQSDLDIDTKLSLLMKSLTDFYRDSIYIEQIKSIIDQNSVISLRILDWFITNYSKKHRTIITNNKRSIDVYQNYKLQLKSFSKRQFDPFCRKNKIIFYYNDEDYIETSCGQLCFFRWCFENNILNYVKDNLSIIEQDMKNSLKSKKNMKTPESCQKRQPLSVSASRSVSKQNVKYTVKFD</sequence>
<evidence type="ECO:0000313" key="2">
    <source>
        <dbReference type="EMBL" id="QHS80862.1"/>
    </source>
</evidence>